<organism evidence="1 2">
    <name type="scientific">Clostridium botulinum</name>
    <dbReference type="NCBI Taxonomy" id="1491"/>
    <lineage>
        <taxon>Bacteria</taxon>
        <taxon>Bacillati</taxon>
        <taxon>Bacillota</taxon>
        <taxon>Clostridia</taxon>
        <taxon>Eubacteriales</taxon>
        <taxon>Clostridiaceae</taxon>
        <taxon>Clostridium</taxon>
    </lineage>
</organism>
<evidence type="ECO:0000313" key="2">
    <source>
        <dbReference type="Proteomes" id="UP000472355"/>
    </source>
</evidence>
<name>A0A6M0SW08_CLOBO</name>
<evidence type="ECO:0000313" key="1">
    <source>
        <dbReference type="EMBL" id="NFA43925.1"/>
    </source>
</evidence>
<accession>A0A6M0SW08</accession>
<comment type="caution">
    <text evidence="1">The sequence shown here is derived from an EMBL/GenBank/DDBJ whole genome shotgun (WGS) entry which is preliminary data.</text>
</comment>
<dbReference type="AlphaFoldDB" id="A0A6M0SW08"/>
<proteinExistence type="predicted"/>
<gene>
    <name evidence="1" type="ORF">EXM65_15455</name>
</gene>
<reference evidence="1 2" key="1">
    <citation type="submission" date="2019-02" db="EMBL/GenBank/DDBJ databases">
        <title>Genome sequencing of Clostridium botulinum clinical isolates.</title>
        <authorList>
            <person name="Brunt J."/>
            <person name="Van Vliet A.H.M."/>
            <person name="Stringer S.C."/>
            <person name="Grant K.A."/>
            <person name="Carter A.C."/>
            <person name="Peck M.W."/>
        </authorList>
    </citation>
    <scope>NUCLEOTIDE SEQUENCE [LARGE SCALE GENOMIC DNA]</scope>
    <source>
        <strain evidence="1 2">H113700579</strain>
    </source>
</reference>
<sequence>MNTNEHMNRVCYKLIYNPKADEYVVERVRKGTIDISKVTGNVTRFAQYIWICRYKHKLEAHINVIKEERANNHRIKNKGRIN</sequence>
<dbReference type="Proteomes" id="UP000472355">
    <property type="component" value="Unassembled WGS sequence"/>
</dbReference>
<protein>
    <submittedName>
        <fullName evidence="1">Uncharacterized protein</fullName>
    </submittedName>
</protein>
<dbReference type="EMBL" id="SGKU01000054">
    <property type="protein sequence ID" value="NFA43925.1"/>
    <property type="molecule type" value="Genomic_DNA"/>
</dbReference>